<dbReference type="GO" id="GO:0006313">
    <property type="term" value="P:DNA transposition"/>
    <property type="evidence" value="ECO:0007669"/>
    <property type="project" value="InterPro"/>
</dbReference>
<feature type="region of interest" description="Disordered" evidence="1">
    <location>
        <begin position="38"/>
        <end position="66"/>
    </location>
</feature>
<sequence>MVKRRVFDIAFKEMAVELSYVKGSIQEAARELDIDPGRISKWRQRPKKNDQPLPANTALTDEQQQIRRLQRELREAQMERDILKKAVSIFSKGDGRYSDL</sequence>
<dbReference type="OrthoDB" id="884299at2"/>
<accession>A0A2K8Z2S7</accession>
<keyword evidence="3" id="KW-1185">Reference proteome</keyword>
<dbReference type="Proteomes" id="UP000232883">
    <property type="component" value="Chromosome"/>
</dbReference>
<proteinExistence type="predicted"/>
<dbReference type="GO" id="GO:0003677">
    <property type="term" value="F:DNA binding"/>
    <property type="evidence" value="ECO:0007669"/>
    <property type="project" value="InterPro"/>
</dbReference>
<evidence type="ECO:0008006" key="4">
    <source>
        <dbReference type="Google" id="ProtNLM"/>
    </source>
</evidence>
<gene>
    <name evidence="2" type="ORF">CWM47_21475</name>
</gene>
<dbReference type="EMBL" id="CP025096">
    <property type="protein sequence ID" value="AUD04180.1"/>
    <property type="molecule type" value="Genomic_DNA"/>
</dbReference>
<dbReference type="Gene3D" id="1.10.10.60">
    <property type="entry name" value="Homeodomain-like"/>
    <property type="match status" value="1"/>
</dbReference>
<organism evidence="2 3">
    <name type="scientific">Spirosoma pollinicola</name>
    <dbReference type="NCBI Taxonomy" id="2057025"/>
    <lineage>
        <taxon>Bacteria</taxon>
        <taxon>Pseudomonadati</taxon>
        <taxon>Bacteroidota</taxon>
        <taxon>Cytophagia</taxon>
        <taxon>Cytophagales</taxon>
        <taxon>Cytophagaceae</taxon>
        <taxon>Spirosoma</taxon>
    </lineage>
</organism>
<evidence type="ECO:0000256" key="1">
    <source>
        <dbReference type="SAM" id="MobiDB-lite"/>
    </source>
</evidence>
<protein>
    <recommendedName>
        <fullName evidence="4">Transposase</fullName>
    </recommendedName>
</protein>
<dbReference type="SUPFAM" id="SSF46689">
    <property type="entry name" value="Homeodomain-like"/>
    <property type="match status" value="1"/>
</dbReference>
<dbReference type="InterPro" id="IPR009057">
    <property type="entry name" value="Homeodomain-like_sf"/>
</dbReference>
<dbReference type="InterPro" id="IPR002514">
    <property type="entry name" value="Transposase_8"/>
</dbReference>
<evidence type="ECO:0000313" key="3">
    <source>
        <dbReference type="Proteomes" id="UP000232883"/>
    </source>
</evidence>
<evidence type="ECO:0000313" key="2">
    <source>
        <dbReference type="EMBL" id="AUD04180.1"/>
    </source>
</evidence>
<dbReference type="Pfam" id="PF01527">
    <property type="entry name" value="HTH_Tnp_1"/>
    <property type="match status" value="1"/>
</dbReference>
<dbReference type="KEGG" id="spir:CWM47_21475"/>
<dbReference type="RefSeq" id="WP_100990246.1">
    <property type="nucleotide sequence ID" value="NZ_CP025096.1"/>
</dbReference>
<reference evidence="2 3" key="1">
    <citation type="submission" date="2017-11" db="EMBL/GenBank/DDBJ databases">
        <title>Taxonomic description and genome sequences of Spirosoma HA7 sp. nov., isolated from pollen microhabitat of Corylus avellana.</title>
        <authorList>
            <person name="Ambika Manirajan B."/>
            <person name="Suarez C."/>
            <person name="Ratering S."/>
            <person name="Geissler-Plaum R."/>
            <person name="Cardinale M."/>
            <person name="Sylvia S."/>
        </authorList>
    </citation>
    <scope>NUCLEOTIDE SEQUENCE [LARGE SCALE GENOMIC DNA]</scope>
    <source>
        <strain evidence="2 3">HA7</strain>
    </source>
</reference>
<dbReference type="AlphaFoldDB" id="A0A2K8Z2S7"/>
<name>A0A2K8Z2S7_9BACT</name>
<dbReference type="GO" id="GO:0004803">
    <property type="term" value="F:transposase activity"/>
    <property type="evidence" value="ECO:0007669"/>
    <property type="project" value="InterPro"/>
</dbReference>